<evidence type="ECO:0000313" key="3">
    <source>
        <dbReference type="Proteomes" id="UP000740926"/>
    </source>
</evidence>
<keyword evidence="3" id="KW-1185">Reference proteome</keyword>
<feature type="region of interest" description="Disordered" evidence="1">
    <location>
        <begin position="1"/>
        <end position="28"/>
    </location>
</feature>
<sequence>MLPVGVPAAVGRSRRADPRLQVRGRRLPGLPADAVPGARGMALGRSGGTVLVAWPGACHVHCSAGPAAGVTPRARARCADPDQR</sequence>
<comment type="caution">
    <text evidence="2">The sequence shown here is derived from an EMBL/GenBank/DDBJ whole genome shotgun (WGS) entry which is preliminary data.</text>
</comment>
<gene>
    <name evidence="2" type="ORF">G6F50_015197</name>
</gene>
<evidence type="ECO:0000313" key="2">
    <source>
        <dbReference type="EMBL" id="KAG1535921.1"/>
    </source>
</evidence>
<proteinExistence type="predicted"/>
<protein>
    <submittedName>
        <fullName evidence="2">Uncharacterized protein</fullName>
    </submittedName>
</protein>
<reference evidence="2 3" key="1">
    <citation type="journal article" date="2020" name="Microb. Genom.">
        <title>Genetic diversity of clinical and environmental Mucorales isolates obtained from an investigation of mucormycosis cases among solid organ transplant recipients.</title>
        <authorList>
            <person name="Nguyen M.H."/>
            <person name="Kaul D."/>
            <person name="Muto C."/>
            <person name="Cheng S.J."/>
            <person name="Richter R.A."/>
            <person name="Bruno V.M."/>
            <person name="Liu G."/>
            <person name="Beyhan S."/>
            <person name="Sundermann A.J."/>
            <person name="Mounaud S."/>
            <person name="Pasculle A.W."/>
            <person name="Nierman W.C."/>
            <person name="Driscoll E."/>
            <person name="Cumbie R."/>
            <person name="Clancy C.J."/>
            <person name="Dupont C.L."/>
        </authorList>
    </citation>
    <scope>NUCLEOTIDE SEQUENCE [LARGE SCALE GENOMIC DNA]</scope>
    <source>
        <strain evidence="2 3">GL24</strain>
    </source>
</reference>
<dbReference type="AlphaFoldDB" id="A0A9P6XZZ4"/>
<name>A0A9P6XZZ4_9FUNG</name>
<dbReference type="Proteomes" id="UP000740926">
    <property type="component" value="Unassembled WGS sequence"/>
</dbReference>
<dbReference type="EMBL" id="JAANIU010008081">
    <property type="protein sequence ID" value="KAG1535921.1"/>
    <property type="molecule type" value="Genomic_DNA"/>
</dbReference>
<accession>A0A9P6XZZ4</accession>
<evidence type="ECO:0000256" key="1">
    <source>
        <dbReference type="SAM" id="MobiDB-lite"/>
    </source>
</evidence>
<organism evidence="2 3">
    <name type="scientific">Rhizopus delemar</name>
    <dbReference type="NCBI Taxonomy" id="936053"/>
    <lineage>
        <taxon>Eukaryota</taxon>
        <taxon>Fungi</taxon>
        <taxon>Fungi incertae sedis</taxon>
        <taxon>Mucoromycota</taxon>
        <taxon>Mucoromycotina</taxon>
        <taxon>Mucoromycetes</taxon>
        <taxon>Mucorales</taxon>
        <taxon>Mucorineae</taxon>
        <taxon>Rhizopodaceae</taxon>
        <taxon>Rhizopus</taxon>
    </lineage>
</organism>